<dbReference type="Proteomes" id="UP001189429">
    <property type="component" value="Unassembled WGS sequence"/>
</dbReference>
<dbReference type="SMART" id="SM00350">
    <property type="entry name" value="MCM"/>
    <property type="match status" value="1"/>
</dbReference>
<dbReference type="InterPro" id="IPR027417">
    <property type="entry name" value="P-loop_NTPase"/>
</dbReference>
<dbReference type="Gene3D" id="3.40.50.300">
    <property type="entry name" value="P-loop containing nucleotide triphosphate hydrolases"/>
    <property type="match status" value="1"/>
</dbReference>
<protein>
    <recommendedName>
        <fullName evidence="1">DNA helicase</fullName>
        <ecNumber evidence="1">3.6.4.12</ecNumber>
    </recommendedName>
</protein>
<evidence type="ECO:0000313" key="8">
    <source>
        <dbReference type="Proteomes" id="UP001189429"/>
    </source>
</evidence>
<dbReference type="PANTHER" id="PTHR11630">
    <property type="entry name" value="DNA REPLICATION LICENSING FACTOR MCM FAMILY MEMBER"/>
    <property type="match status" value="1"/>
</dbReference>
<dbReference type="PROSITE" id="PS00847">
    <property type="entry name" value="MCM_1"/>
    <property type="match status" value="1"/>
</dbReference>
<organism evidence="7 8">
    <name type="scientific">Prorocentrum cordatum</name>
    <dbReference type="NCBI Taxonomy" id="2364126"/>
    <lineage>
        <taxon>Eukaryota</taxon>
        <taxon>Sar</taxon>
        <taxon>Alveolata</taxon>
        <taxon>Dinophyceae</taxon>
        <taxon>Prorocentrales</taxon>
        <taxon>Prorocentraceae</taxon>
        <taxon>Prorocentrum</taxon>
    </lineage>
</organism>
<dbReference type="InterPro" id="IPR001208">
    <property type="entry name" value="MCM_dom"/>
</dbReference>
<feature type="domain" description="MCM C-terminal AAA(+) ATPase" evidence="6">
    <location>
        <begin position="76"/>
        <end position="197"/>
    </location>
</feature>
<dbReference type="InterPro" id="IPR031327">
    <property type="entry name" value="MCM"/>
</dbReference>
<keyword evidence="4" id="KW-0238">DNA-binding</keyword>
<evidence type="ECO:0000256" key="5">
    <source>
        <dbReference type="SAM" id="MobiDB-lite"/>
    </source>
</evidence>
<name>A0ABN9WCS0_9DINO</name>
<dbReference type="EMBL" id="CAUYUJ010018505">
    <property type="protein sequence ID" value="CAK0884120.1"/>
    <property type="molecule type" value="Genomic_DNA"/>
</dbReference>
<dbReference type="Pfam" id="PF00493">
    <property type="entry name" value="MCM"/>
    <property type="match status" value="1"/>
</dbReference>
<dbReference type="PROSITE" id="PS50051">
    <property type="entry name" value="MCM_2"/>
    <property type="match status" value="1"/>
</dbReference>
<evidence type="ECO:0000256" key="4">
    <source>
        <dbReference type="RuleBase" id="RU004070"/>
    </source>
</evidence>
<evidence type="ECO:0000256" key="2">
    <source>
        <dbReference type="ARBA" id="ARBA00022741"/>
    </source>
</evidence>
<feature type="non-terminal residue" evidence="7">
    <location>
        <position position="285"/>
    </location>
</feature>
<comment type="similarity">
    <text evidence="4">Belongs to the MCM family.</text>
</comment>
<evidence type="ECO:0000313" key="7">
    <source>
        <dbReference type="EMBL" id="CAK0884120.1"/>
    </source>
</evidence>
<feature type="region of interest" description="Disordered" evidence="5">
    <location>
        <begin position="237"/>
        <end position="258"/>
    </location>
</feature>
<dbReference type="PANTHER" id="PTHR11630:SF42">
    <property type="entry name" value="DNA REPLICATION LICENSING FACTOR MCM5"/>
    <property type="match status" value="1"/>
</dbReference>
<dbReference type="InterPro" id="IPR018525">
    <property type="entry name" value="MCM_CS"/>
</dbReference>
<accession>A0ABN9WCS0</accession>
<sequence length="285" mass="31813">MYSTQPPSELNQPPASRVEKADLKLPTARKESVGLSSQNPFMSTLVGGRLPVHELGAGHPHYLHEDDEWSCGPTRAPAGKRRRRGGFSLEGGAMVLADGGIVCIDEFDKMDEKDRVAIHEAMEQQTISIAKAGITTMLNTQCSVLAAANPRFGTYDDLQSTADQMDFETTILSRFDMIFLVRDVRDPDRDFELARHMTSLHMELQVFEDQRLKFIKMMIKEFRAPSDFLLETAPEGEEGMGAQSEVGEGEVQEEREGPLSVPELRKYLSYCRSRCSPRLGPDSAE</sequence>
<feature type="compositionally biased region" description="Polar residues" evidence="5">
    <location>
        <begin position="1"/>
        <end position="14"/>
    </location>
</feature>
<keyword evidence="3 4" id="KW-0067">ATP-binding</keyword>
<gene>
    <name evidence="7" type="ORF">PCOR1329_LOCUS66151</name>
</gene>
<proteinExistence type="inferred from homology"/>
<keyword evidence="2 4" id="KW-0547">Nucleotide-binding</keyword>
<dbReference type="PRINTS" id="PR01657">
    <property type="entry name" value="MCMFAMILY"/>
</dbReference>
<feature type="region of interest" description="Disordered" evidence="5">
    <location>
        <begin position="1"/>
        <end position="23"/>
    </location>
</feature>
<dbReference type="EC" id="3.6.4.12" evidence="1"/>
<evidence type="ECO:0000259" key="6">
    <source>
        <dbReference type="PROSITE" id="PS50051"/>
    </source>
</evidence>
<dbReference type="SUPFAM" id="SSF52540">
    <property type="entry name" value="P-loop containing nucleoside triphosphate hydrolases"/>
    <property type="match status" value="1"/>
</dbReference>
<evidence type="ECO:0000256" key="1">
    <source>
        <dbReference type="ARBA" id="ARBA00012551"/>
    </source>
</evidence>
<keyword evidence="8" id="KW-1185">Reference proteome</keyword>
<reference evidence="7" key="1">
    <citation type="submission" date="2023-10" db="EMBL/GenBank/DDBJ databases">
        <authorList>
            <person name="Chen Y."/>
            <person name="Shah S."/>
            <person name="Dougan E. K."/>
            <person name="Thang M."/>
            <person name="Chan C."/>
        </authorList>
    </citation>
    <scope>NUCLEOTIDE SEQUENCE [LARGE SCALE GENOMIC DNA]</scope>
</reference>
<comment type="caution">
    <text evidence="7">The sequence shown here is derived from an EMBL/GenBank/DDBJ whole genome shotgun (WGS) entry which is preliminary data.</text>
</comment>
<evidence type="ECO:0000256" key="3">
    <source>
        <dbReference type="ARBA" id="ARBA00022840"/>
    </source>
</evidence>